<dbReference type="EMBL" id="CAJFCW020000002">
    <property type="protein sequence ID" value="CAG9088644.1"/>
    <property type="molecule type" value="Genomic_DNA"/>
</dbReference>
<feature type="compositionally biased region" description="Basic and acidic residues" evidence="1">
    <location>
        <begin position="499"/>
        <end position="528"/>
    </location>
</feature>
<dbReference type="Proteomes" id="UP000783686">
    <property type="component" value="Unassembled WGS sequence"/>
</dbReference>
<evidence type="ECO:0000313" key="2">
    <source>
        <dbReference type="EMBL" id="CAD5209168.1"/>
    </source>
</evidence>
<feature type="region of interest" description="Disordered" evidence="1">
    <location>
        <begin position="413"/>
        <end position="867"/>
    </location>
</feature>
<dbReference type="AlphaFoldDB" id="A0A811JZX2"/>
<proteinExistence type="predicted"/>
<sequence length="867" mass="97551">MTQQTKPHERFLPDMNYKIVTMLIDVKGELEFSLSANLVVKSIAVNSSAMDLLIVGDQLIRINQEFVWSVDEADSFFGVNGKYEIQVLRQAYKTPLKDWRGRQCNIKRNSRTNCFVAVFKVPSDVTLSLSLIALPRKGTFLVSDIDWNTYPAYILQINDVLMDVESRTFRTLNEFRREITLKATSGLQFTVAVTRPDDAKMPSLVCEESYQDRNMNWPLPSDVYLIGQREVLRFKQCLLTKDSKSNPTETESEVVDNDEDEEKQNWIENLSMRVKRSRVSPRNWSGFLTGGRSPSNPTNKDISSPRRRNLKQRKKRRRASVLKQRGSGTPLSSLRNRWKKRTKKEGRAVINTNENEEEQVKSDVTEDQKLSSVDAETEPSLRTRMIDGALNWLKKSKDDATTMFPTKFIRRGFSNLASPGNQPPSPRATSSVKDQQGRGGETQLARGGENQLARGGDNQQGRAGEAQHGRAGETQQGRAADNQPKAAETPKAVDNQDDPPARSADRSIRRKRSSDISERRKRSKDDSVRKKRVKNQLAEFKKYKDKLEDSRKKDKKGDKKMAEVVAGDKKMTEPVVGDKRMAEPVAGDRKLAEPVVGDRRILEPVPGDKRMADQVGDQKLTADPLKPNDQLDESKRPSDPSAKRTKRRPSPVETKRLVDPLGTSMKVKDPMAGSRKSPSESSKNRDSLKDAKKVKDSVRERKKLIVPELKKPMESTRERKKPTEPGGEAKRPVESVRERRKLKDVERRRGLKPTGEAKQYIEAAGEPKGPLAPAGEPKGPVAPPAETKGPEPAGDPLKNVEPPVQRKNLMEPLAEPTKPFESTPEPKNANNNQLEPTQPMDPDQETNKNPAETPPAELKKPNVPNDQ</sequence>
<feature type="compositionally biased region" description="Basic residues" evidence="1">
    <location>
        <begin position="305"/>
        <end position="320"/>
    </location>
</feature>
<organism evidence="2 3">
    <name type="scientific">Bursaphelenchus okinawaensis</name>
    <dbReference type="NCBI Taxonomy" id="465554"/>
    <lineage>
        <taxon>Eukaryota</taxon>
        <taxon>Metazoa</taxon>
        <taxon>Ecdysozoa</taxon>
        <taxon>Nematoda</taxon>
        <taxon>Chromadorea</taxon>
        <taxon>Rhabditida</taxon>
        <taxon>Tylenchina</taxon>
        <taxon>Tylenchomorpha</taxon>
        <taxon>Aphelenchoidea</taxon>
        <taxon>Aphelenchoididae</taxon>
        <taxon>Bursaphelenchus</taxon>
    </lineage>
</organism>
<feature type="compositionally biased region" description="Polar residues" evidence="1">
    <location>
        <begin position="326"/>
        <end position="335"/>
    </location>
</feature>
<accession>A0A811JZX2</accession>
<protein>
    <recommendedName>
        <fullName evidence="4">PDZ domain-containing protein</fullName>
    </recommendedName>
</protein>
<evidence type="ECO:0008006" key="4">
    <source>
        <dbReference type="Google" id="ProtNLM"/>
    </source>
</evidence>
<feature type="compositionally biased region" description="Polar residues" evidence="1">
    <location>
        <begin position="292"/>
        <end position="302"/>
    </location>
</feature>
<comment type="caution">
    <text evidence="2">The sequence shown here is derived from an EMBL/GenBank/DDBJ whole genome shotgun (WGS) entry which is preliminary data.</text>
</comment>
<feature type="compositionally biased region" description="Basic and acidic residues" evidence="1">
    <location>
        <begin position="539"/>
        <end position="612"/>
    </location>
</feature>
<feature type="region of interest" description="Disordered" evidence="1">
    <location>
        <begin position="282"/>
        <end position="377"/>
    </location>
</feature>
<feature type="compositionally biased region" description="Basic and acidic residues" evidence="1">
    <location>
        <begin position="632"/>
        <end position="642"/>
    </location>
</feature>
<gene>
    <name evidence="2" type="ORF">BOKJ2_LOCUS2545</name>
</gene>
<evidence type="ECO:0000313" key="3">
    <source>
        <dbReference type="Proteomes" id="UP000614601"/>
    </source>
</evidence>
<feature type="compositionally biased region" description="Basic and acidic residues" evidence="1">
    <location>
        <begin position="682"/>
        <end position="748"/>
    </location>
</feature>
<evidence type="ECO:0000256" key="1">
    <source>
        <dbReference type="SAM" id="MobiDB-lite"/>
    </source>
</evidence>
<dbReference type="Proteomes" id="UP000614601">
    <property type="component" value="Unassembled WGS sequence"/>
</dbReference>
<dbReference type="EMBL" id="CAJFDH010000002">
    <property type="protein sequence ID" value="CAD5209168.1"/>
    <property type="molecule type" value="Genomic_DNA"/>
</dbReference>
<keyword evidence="3" id="KW-1185">Reference proteome</keyword>
<reference evidence="2" key="1">
    <citation type="submission" date="2020-09" db="EMBL/GenBank/DDBJ databases">
        <authorList>
            <person name="Kikuchi T."/>
        </authorList>
    </citation>
    <scope>NUCLEOTIDE SEQUENCE</scope>
    <source>
        <strain evidence="2">SH1</strain>
    </source>
</reference>
<feature type="compositionally biased region" description="Basic and acidic residues" evidence="1">
    <location>
        <begin position="358"/>
        <end position="369"/>
    </location>
</feature>
<name>A0A811JZX2_9BILA</name>